<proteinExistence type="predicted"/>
<evidence type="ECO:0000313" key="3">
    <source>
        <dbReference type="Proteomes" id="UP000642070"/>
    </source>
</evidence>
<evidence type="ECO:0000256" key="1">
    <source>
        <dbReference type="SAM" id="MobiDB-lite"/>
    </source>
</evidence>
<keyword evidence="3" id="KW-1185">Reference proteome</keyword>
<dbReference type="Proteomes" id="UP000642070">
    <property type="component" value="Unassembled WGS sequence"/>
</dbReference>
<sequence length="290" mass="31686">MEAEHHDPWSEGTQRAMERLMALGVLVEAGSRVAAEHARSKANRAEQDLRDRTRDDLQARQAERLAVAEQARRAQAWFRFAADGDRLRRYLADMPVQEVARHWGEAVRHADHNATAATVLAAAEDELGRRAPSLVDFYQRERDRGVSRPEAMANAARYVWSGGGPARSHGGRPATGGALTRIGADLEQEIARLAGTLDAVGRARLLRNLEDDGWSTQSLTHIETLLGRADSQRQASAETGKRAEDQQGSENPAQLAAQSFPVPAQRALTAHPTATRAAGPVAHSAPRRTR</sequence>
<organism evidence="2 3">
    <name type="scientific">Dactylosporangium sucinum</name>
    <dbReference type="NCBI Taxonomy" id="1424081"/>
    <lineage>
        <taxon>Bacteria</taxon>
        <taxon>Bacillati</taxon>
        <taxon>Actinomycetota</taxon>
        <taxon>Actinomycetes</taxon>
        <taxon>Micromonosporales</taxon>
        <taxon>Micromonosporaceae</taxon>
        <taxon>Dactylosporangium</taxon>
    </lineage>
</organism>
<feature type="region of interest" description="Disordered" evidence="1">
    <location>
        <begin position="34"/>
        <end position="53"/>
    </location>
</feature>
<comment type="caution">
    <text evidence="2">The sequence shown here is derived from an EMBL/GenBank/DDBJ whole genome shotgun (WGS) entry which is preliminary data.</text>
</comment>
<evidence type="ECO:0000313" key="2">
    <source>
        <dbReference type="EMBL" id="GGM86308.1"/>
    </source>
</evidence>
<dbReference type="AlphaFoldDB" id="A0A917X7C6"/>
<reference evidence="2" key="1">
    <citation type="journal article" date="2014" name="Int. J. Syst. Evol. Microbiol.">
        <title>Complete genome sequence of Corynebacterium casei LMG S-19264T (=DSM 44701T), isolated from a smear-ripened cheese.</title>
        <authorList>
            <consortium name="US DOE Joint Genome Institute (JGI-PGF)"/>
            <person name="Walter F."/>
            <person name="Albersmeier A."/>
            <person name="Kalinowski J."/>
            <person name="Ruckert C."/>
        </authorList>
    </citation>
    <scope>NUCLEOTIDE SEQUENCE</scope>
    <source>
        <strain evidence="2">JCM 19831</strain>
    </source>
</reference>
<dbReference type="RefSeq" id="WP_380019229.1">
    <property type="nucleotide sequence ID" value="NZ_JBHMED010000067.1"/>
</dbReference>
<feature type="region of interest" description="Disordered" evidence="1">
    <location>
        <begin position="227"/>
        <end position="290"/>
    </location>
</feature>
<reference evidence="2" key="2">
    <citation type="submission" date="2020-09" db="EMBL/GenBank/DDBJ databases">
        <authorList>
            <person name="Sun Q."/>
            <person name="Ohkuma M."/>
        </authorList>
    </citation>
    <scope>NUCLEOTIDE SEQUENCE</scope>
    <source>
        <strain evidence="2">JCM 19831</strain>
    </source>
</reference>
<gene>
    <name evidence="2" type="ORF">GCM10007977_105290</name>
</gene>
<protein>
    <submittedName>
        <fullName evidence="2">Uncharacterized protein</fullName>
    </submittedName>
</protein>
<accession>A0A917X7C6</accession>
<name>A0A917X7C6_9ACTN</name>
<dbReference type="EMBL" id="BMPI01000106">
    <property type="protein sequence ID" value="GGM86308.1"/>
    <property type="molecule type" value="Genomic_DNA"/>
</dbReference>